<dbReference type="Proteomes" id="UP000177117">
    <property type="component" value="Unassembled WGS sequence"/>
</dbReference>
<sequence>MEQDYTKVEPQIEKEFQKIESEIKDNKKDPDVELITRHIELEEVYQAFEKIGAVSREVIDIAMAIAYSSLKSDLADVPLWGVLVGPPSSMKTELVKALRGLSHIYYLDTLTSNPFSSGYVAPKGRKSYDLLDELDNKCLVIRDMTTLFSLNEETVKKLLGELVAIYDEEFAKFSPTRGLKSYKAKFSLLGCITPAALNKHRRYIDMIGARFLFIRLPELTSERERKGFGIAWQSEKRKGLIKYAREIMYSYITQIDGKNPILLPEDVNIQEILNGLAVLVSRGRGTVLTKQQSFKDDEGKDRTYYEVEDVQVEEPWRALLQLRGLSRYLAIVRGKETVTTDEMKTLAEIGLSTMPVDRAEAVQQLFKQLNTRPSLTSKELQALLPHRSHRTFQRLFKELEALKMVDAYKEPDGPPNQPWHWFLREDIQNALTKAYGIENMPQVEEEVKELPPPNLFDATETPNDRTVENTF</sequence>
<proteinExistence type="predicted"/>
<dbReference type="AlphaFoldDB" id="A0A1F8EL99"/>
<accession>A0A1F8EL99</accession>
<feature type="compositionally biased region" description="Basic and acidic residues" evidence="1">
    <location>
        <begin position="462"/>
        <end position="471"/>
    </location>
</feature>
<evidence type="ECO:0000313" key="3">
    <source>
        <dbReference type="Proteomes" id="UP000177117"/>
    </source>
</evidence>
<name>A0A1F8EL99_9BACT</name>
<organism evidence="2 3">
    <name type="scientific">Candidatus Yanofskybacteria bacterium RIFCSPHIGHO2_01_FULL_41_53</name>
    <dbReference type="NCBI Taxonomy" id="1802663"/>
    <lineage>
        <taxon>Bacteria</taxon>
        <taxon>Candidatus Yanofskyibacteriota</taxon>
    </lineage>
</organism>
<evidence type="ECO:0000313" key="2">
    <source>
        <dbReference type="EMBL" id="OGN01378.1"/>
    </source>
</evidence>
<feature type="region of interest" description="Disordered" evidence="1">
    <location>
        <begin position="452"/>
        <end position="471"/>
    </location>
</feature>
<protein>
    <recommendedName>
        <fullName evidence="4">ATPase dynein-related AAA domain-containing protein</fullName>
    </recommendedName>
</protein>
<dbReference type="EMBL" id="MGJD01000006">
    <property type="protein sequence ID" value="OGN01378.1"/>
    <property type="molecule type" value="Genomic_DNA"/>
</dbReference>
<comment type="caution">
    <text evidence="2">The sequence shown here is derived from an EMBL/GenBank/DDBJ whole genome shotgun (WGS) entry which is preliminary data.</text>
</comment>
<reference evidence="2 3" key="1">
    <citation type="journal article" date="2016" name="Nat. Commun.">
        <title>Thousands of microbial genomes shed light on interconnected biogeochemical processes in an aquifer system.</title>
        <authorList>
            <person name="Anantharaman K."/>
            <person name="Brown C.T."/>
            <person name="Hug L.A."/>
            <person name="Sharon I."/>
            <person name="Castelle C.J."/>
            <person name="Probst A.J."/>
            <person name="Thomas B.C."/>
            <person name="Singh A."/>
            <person name="Wilkins M.J."/>
            <person name="Karaoz U."/>
            <person name="Brodie E.L."/>
            <person name="Williams K.H."/>
            <person name="Hubbard S.S."/>
            <person name="Banfield J.F."/>
        </authorList>
    </citation>
    <scope>NUCLEOTIDE SEQUENCE [LARGE SCALE GENOMIC DNA]</scope>
</reference>
<evidence type="ECO:0000256" key="1">
    <source>
        <dbReference type="SAM" id="MobiDB-lite"/>
    </source>
</evidence>
<evidence type="ECO:0008006" key="4">
    <source>
        <dbReference type="Google" id="ProtNLM"/>
    </source>
</evidence>
<gene>
    <name evidence="2" type="ORF">A2650_00645</name>
</gene>